<evidence type="ECO:0000256" key="1">
    <source>
        <dbReference type="SAM" id="Phobius"/>
    </source>
</evidence>
<gene>
    <name evidence="3" type="primary">hldD_1</name>
    <name evidence="3" type="ORF">Hgul01_01004</name>
</gene>
<dbReference type="SUPFAM" id="SSF51735">
    <property type="entry name" value="NAD(P)-binding Rossmann-fold domains"/>
    <property type="match status" value="1"/>
</dbReference>
<dbReference type="Proteomes" id="UP001428290">
    <property type="component" value="Unassembled WGS sequence"/>
</dbReference>
<dbReference type="Pfam" id="PF04321">
    <property type="entry name" value="RmlD_sub_bind"/>
    <property type="match status" value="1"/>
</dbReference>
<sequence length="306" mass="33109">MLAAWATIKILTIFLVMVLCMSRLLITGASGYLGQRVSYFAQQTIIWDKVYSQTWRNLPTAGEHVACDLADQARLEVLLTQIQPTAIIHTAAVTPAMGPAMTDQALWAVNVQASATLARWAAQHQARFVHVSSDAVWGGREAAYTESDVPAPIHPYGASKAAGEAVVAALDPQAAIARTSLLYGQNPLDPNTTMALAMLRGERHGVLFTDELRCPVFVEDVAQALIELAQKPSLYGIFHLVGPQILSRFELGQALLEWNGIDSTGLPAGITAASGLRRPSRVVADNRTTQSQLSTILRSIDDVTRR</sequence>
<feature type="domain" description="RmlD-like substrate binding" evidence="2">
    <location>
        <begin position="23"/>
        <end position="297"/>
    </location>
</feature>
<evidence type="ECO:0000313" key="4">
    <source>
        <dbReference type="Proteomes" id="UP001428290"/>
    </source>
</evidence>
<protein>
    <submittedName>
        <fullName evidence="3">ADP-L-glycero-D-manno-heptose-6-epimerase</fullName>
    </submittedName>
</protein>
<organism evidence="3 4">
    <name type="scientific">Herpetosiphon gulosus</name>
    <dbReference type="NCBI Taxonomy" id="1973496"/>
    <lineage>
        <taxon>Bacteria</taxon>
        <taxon>Bacillati</taxon>
        <taxon>Chloroflexota</taxon>
        <taxon>Chloroflexia</taxon>
        <taxon>Herpetosiphonales</taxon>
        <taxon>Herpetosiphonaceae</taxon>
        <taxon>Herpetosiphon</taxon>
    </lineage>
</organism>
<feature type="transmembrane region" description="Helical" evidence="1">
    <location>
        <begin position="6"/>
        <end position="26"/>
    </location>
</feature>
<evidence type="ECO:0000313" key="3">
    <source>
        <dbReference type="EMBL" id="GAA5527220.1"/>
    </source>
</evidence>
<name>A0ABP9WVQ2_9CHLR</name>
<proteinExistence type="predicted"/>
<dbReference type="PANTHER" id="PTHR43242">
    <property type="entry name" value="NAD(P)-BINDING ROSSMANN-FOLD SUPERFAMILY PROTEIN"/>
    <property type="match status" value="1"/>
</dbReference>
<keyword evidence="1" id="KW-0812">Transmembrane</keyword>
<dbReference type="InterPro" id="IPR036291">
    <property type="entry name" value="NAD(P)-bd_dom_sf"/>
</dbReference>
<dbReference type="Gene3D" id="3.40.50.720">
    <property type="entry name" value="NAD(P)-binding Rossmann-like Domain"/>
    <property type="match status" value="1"/>
</dbReference>
<dbReference type="CDD" id="cd05254">
    <property type="entry name" value="dTDP_HR_like_SDR_e"/>
    <property type="match status" value="1"/>
</dbReference>
<keyword evidence="1" id="KW-1133">Transmembrane helix</keyword>
<accession>A0ABP9WVQ2</accession>
<keyword evidence="4" id="KW-1185">Reference proteome</keyword>
<comment type="caution">
    <text evidence="3">The sequence shown here is derived from an EMBL/GenBank/DDBJ whole genome shotgun (WGS) entry which is preliminary data.</text>
</comment>
<dbReference type="EMBL" id="BAABRU010000003">
    <property type="protein sequence ID" value="GAA5527220.1"/>
    <property type="molecule type" value="Genomic_DNA"/>
</dbReference>
<dbReference type="InterPro" id="IPR029903">
    <property type="entry name" value="RmlD-like-bd"/>
</dbReference>
<reference evidence="3 4" key="1">
    <citation type="submission" date="2024-02" db="EMBL/GenBank/DDBJ databases">
        <title>Herpetosiphon gulosus NBRC 112829.</title>
        <authorList>
            <person name="Ichikawa N."/>
            <person name="Katano-Makiyama Y."/>
            <person name="Hidaka K."/>
        </authorList>
    </citation>
    <scope>NUCLEOTIDE SEQUENCE [LARGE SCALE GENOMIC DNA]</scope>
    <source>
        <strain evidence="3 4">NBRC 112829</strain>
    </source>
</reference>
<evidence type="ECO:0000259" key="2">
    <source>
        <dbReference type="Pfam" id="PF04321"/>
    </source>
</evidence>
<keyword evidence="1" id="KW-0472">Membrane</keyword>
<dbReference type="PANTHER" id="PTHR43242:SF1">
    <property type="entry name" value="NAD(P)-BINDING ROSSMANN-FOLD SUPERFAMILY PROTEIN"/>
    <property type="match status" value="1"/>
</dbReference>